<feature type="domain" description="CCHC-type" evidence="3">
    <location>
        <begin position="354"/>
        <end position="369"/>
    </location>
</feature>
<comment type="caution">
    <text evidence="4">The sequence shown here is derived from an EMBL/GenBank/DDBJ whole genome shotgun (WGS) entry which is preliminary data.</text>
</comment>
<organism evidence="4 5">
    <name type="scientific">Chaetoceros tenuissimus</name>
    <dbReference type="NCBI Taxonomy" id="426638"/>
    <lineage>
        <taxon>Eukaryota</taxon>
        <taxon>Sar</taxon>
        <taxon>Stramenopiles</taxon>
        <taxon>Ochrophyta</taxon>
        <taxon>Bacillariophyta</taxon>
        <taxon>Coscinodiscophyceae</taxon>
        <taxon>Chaetocerotophycidae</taxon>
        <taxon>Chaetocerotales</taxon>
        <taxon>Chaetocerotaceae</taxon>
        <taxon>Chaetoceros</taxon>
    </lineage>
</organism>
<name>A0AAD3CV48_9STRA</name>
<feature type="compositionally biased region" description="Gly residues" evidence="2">
    <location>
        <begin position="307"/>
        <end position="328"/>
    </location>
</feature>
<keyword evidence="1" id="KW-0479">Metal-binding</keyword>
<protein>
    <recommendedName>
        <fullName evidence="3">CCHC-type domain-containing protein</fullName>
    </recommendedName>
</protein>
<evidence type="ECO:0000313" key="5">
    <source>
        <dbReference type="Proteomes" id="UP001054902"/>
    </source>
</evidence>
<dbReference type="SUPFAM" id="SSF57756">
    <property type="entry name" value="Retrovirus zinc finger-like domains"/>
    <property type="match status" value="1"/>
</dbReference>
<dbReference type="EMBL" id="BLLK01000045">
    <property type="protein sequence ID" value="GFH52703.1"/>
    <property type="molecule type" value="Genomic_DNA"/>
</dbReference>
<reference evidence="4 5" key="1">
    <citation type="journal article" date="2021" name="Sci. Rep.">
        <title>The genome of the diatom Chaetoceros tenuissimus carries an ancient integrated fragment of an extant virus.</title>
        <authorList>
            <person name="Hongo Y."/>
            <person name="Kimura K."/>
            <person name="Takaki Y."/>
            <person name="Yoshida Y."/>
            <person name="Baba S."/>
            <person name="Kobayashi G."/>
            <person name="Nagasaki K."/>
            <person name="Hano T."/>
            <person name="Tomaru Y."/>
        </authorList>
    </citation>
    <scope>NUCLEOTIDE SEQUENCE [LARGE SCALE GENOMIC DNA]</scope>
    <source>
        <strain evidence="4 5">NIES-3715</strain>
    </source>
</reference>
<dbReference type="InterPro" id="IPR001878">
    <property type="entry name" value="Znf_CCHC"/>
</dbReference>
<feature type="region of interest" description="Disordered" evidence="2">
    <location>
        <begin position="1"/>
        <end position="49"/>
    </location>
</feature>
<evidence type="ECO:0000256" key="2">
    <source>
        <dbReference type="SAM" id="MobiDB-lite"/>
    </source>
</evidence>
<feature type="compositionally biased region" description="Polar residues" evidence="2">
    <location>
        <begin position="1"/>
        <end position="19"/>
    </location>
</feature>
<dbReference type="CDD" id="cd09272">
    <property type="entry name" value="RNase_HI_RT_Ty1"/>
    <property type="match status" value="1"/>
</dbReference>
<dbReference type="GO" id="GO:0008270">
    <property type="term" value="F:zinc ion binding"/>
    <property type="evidence" value="ECO:0007669"/>
    <property type="project" value="UniProtKB-KW"/>
</dbReference>
<feature type="compositionally biased region" description="Low complexity" evidence="2">
    <location>
        <begin position="1005"/>
        <end position="1018"/>
    </location>
</feature>
<feature type="region of interest" description="Disordered" evidence="2">
    <location>
        <begin position="287"/>
        <end position="345"/>
    </location>
</feature>
<sequence length="1672" mass="189139">MSSQGNQETDTAAPNNASETSHERDTRRTQRDQDVRRQPTYNRNSSNFKGKIEEIESLTTKDESRKNNFTKFKADILQYVLKHFSHAVDIVPPLKAGSDPITAFNKTAPTKADIRSRLGLVLIAPPADPDGESEAEKFIVKEELRAEKDFDQKELQTLQQLTSGINDTSNCYYSLYHTSKDFYKIHQGKDETLASYFERFETAVNLVTMTGGSVTNFELIHEVEVKINPNTTEDDVLQAFLGIAFLECADSNRYQNLWKELRNDLAKGVDRYPTSLAKANTLLRRWMDTKPSNNPRPRNLQLLQDSGGRGRGTGGRGSGGRGSGGRGGNRVRSNHNAGNTLAGTDGQTHEGITCHACGADGHYAPECPNPTPVSRYIFHQDLHNFTLQQLRKLLILDTGSTFNSSCNADLVENIRACEDGEGIRAYLNSGSTDYNHEADVTLLPAMQTYYNSSGIANVLSFFEVQKLYHVKFDSKVKNEFYVRTDATTWLRFKCLSRGLYYVDMDNLNDHICSESHVLLFSTVKANKEFFSTAEIEGAENARILQQRLHYPSNAVLQEALDKNFITDTKVTGADVERAEAIMGKAASICKGKTVRKRINSKYKIRRFHIPSKLVKNHPTEELDTDFMYVQGAPYLVTKGQGTKFRAIQSFNRISKRDKNGKIRYKHGPTAVINGIKKVKEKIEERGFKVTVVNGDNEFEKLRGKIGTAVNICGADQHVGGIEREVRTIKDRTRCVWSDLPYLRVPKLMIDEFLEDLIKVMNDFPNKHAISRNISAAAMILEREKLNCELRKLSFGTYCEVKVPTTNNAQILRTVSAIALRPSNEQGGYFFMSLETGKRLHAFIWTKLPISDQIIEAVHVLAENEGADDLDDDGVPIFEWELGIPILTAEEEQILQNQGATTVPDDDTVVDDSSANNNEDTDSDDDSSYVPNNDGDSDNDNNDSDAHFSEDESDDNKSVQPQDDNNDESNTDDEGSISDNNDHAIDINEDDNEVDDTDDIAAEAIGATITTDSANNNSSRPRRNTRAPERLTVSHSSQKEKTYDATINEPHPHGELQFTEIGVNQILSENDKEILFDSALHVLFNQMSAKQGIKEFGEEAVAAMFKEYKQIDTLKVVGRFDKRKLTRELKRKALRAVNLIKKKRCGTIKGRTCANGAPYRKFVPREEASSPTLRIESLMGLILFAAVEKRDVAIFDVPGAYLHAELGEDKFVLLKLEGDFVRIMCDVNPEYEQDIIYEDGQPVLYLQILKALYGMIESALLWYSLYTEVLLENGFKLNPVDRCVANKEINGKQCTIGWYVDDNFLSHEDTKVVDSVIDMVESYFPGLQVERGKVLNFLGMELRFFDDGKASIGTVQYLKNMIKDLEEELGLELTKQYANPAGNNLFKIDRKLRKLDEKKADMFRRYVPMVLWTMKRSRPDMETTVSFLMKRVSEPLRDDWQMMCFIKQTIEDVRIIGADSLIDMLTMVDSAHAVHENMRGHTGGLITFGTGVVDQKSSTQKMNARSSTDTEQIGTSEYLPKNIYFSMFFEHQGYKLRTNYLCKDNSSEIKLIKNGSDSATWNSKHVPVKHFWVTDRIKNGDIEIQYCPTRQMVADYYSKPVQGALFHIFRNAIMGWTHIKTVFEDYVLPKERVEMKAPGPKTKLVQMKKLYRDAVMAQNSAVHEELRESRDLY</sequence>
<feature type="compositionally biased region" description="Polar residues" evidence="2">
    <location>
        <begin position="290"/>
        <end position="304"/>
    </location>
</feature>
<dbReference type="GO" id="GO:0003676">
    <property type="term" value="F:nucleic acid binding"/>
    <property type="evidence" value="ECO:0007669"/>
    <property type="project" value="InterPro"/>
</dbReference>
<evidence type="ECO:0000256" key="1">
    <source>
        <dbReference type="PROSITE-ProRule" id="PRU00047"/>
    </source>
</evidence>
<proteinExistence type="predicted"/>
<dbReference type="Pfam" id="PF07727">
    <property type="entry name" value="RVT_2"/>
    <property type="match status" value="1"/>
</dbReference>
<dbReference type="PROSITE" id="PS50158">
    <property type="entry name" value="ZF_CCHC"/>
    <property type="match status" value="1"/>
</dbReference>
<keyword evidence="1" id="KW-0863">Zinc-finger</keyword>
<feature type="region of interest" description="Disordered" evidence="2">
    <location>
        <begin position="897"/>
        <end position="992"/>
    </location>
</feature>
<keyword evidence="1" id="KW-0862">Zinc</keyword>
<feature type="compositionally biased region" description="Acidic residues" evidence="2">
    <location>
        <begin position="963"/>
        <end position="975"/>
    </location>
</feature>
<keyword evidence="5" id="KW-1185">Reference proteome</keyword>
<dbReference type="InterPro" id="IPR036875">
    <property type="entry name" value="Znf_CCHC_sf"/>
</dbReference>
<gene>
    <name evidence="4" type="ORF">CTEN210_09179</name>
</gene>
<dbReference type="InterPro" id="IPR013103">
    <property type="entry name" value="RVT_2"/>
</dbReference>
<evidence type="ECO:0000259" key="3">
    <source>
        <dbReference type="PROSITE" id="PS50158"/>
    </source>
</evidence>
<feature type="compositionally biased region" description="Basic and acidic residues" evidence="2">
    <location>
        <begin position="20"/>
        <end position="37"/>
    </location>
</feature>
<evidence type="ECO:0000313" key="4">
    <source>
        <dbReference type="EMBL" id="GFH52703.1"/>
    </source>
</evidence>
<dbReference type="Proteomes" id="UP001054902">
    <property type="component" value="Unassembled WGS sequence"/>
</dbReference>
<accession>A0AAD3CV48</accession>
<feature type="region of interest" description="Disordered" evidence="2">
    <location>
        <begin position="1005"/>
        <end position="1040"/>
    </location>
</feature>
<feature type="compositionally biased region" description="Polar residues" evidence="2">
    <location>
        <begin position="334"/>
        <end position="345"/>
    </location>
</feature>